<evidence type="ECO:0000313" key="2">
    <source>
        <dbReference type="EMBL" id="CAK7934974.1"/>
    </source>
</evidence>
<dbReference type="EMBL" id="CAKLBY020000219">
    <property type="protein sequence ID" value="CAK7934974.1"/>
    <property type="molecule type" value="Genomic_DNA"/>
</dbReference>
<organism evidence="2 3">
    <name type="scientific">Peronospora matthiolae</name>
    <dbReference type="NCBI Taxonomy" id="2874970"/>
    <lineage>
        <taxon>Eukaryota</taxon>
        <taxon>Sar</taxon>
        <taxon>Stramenopiles</taxon>
        <taxon>Oomycota</taxon>
        <taxon>Peronosporomycetes</taxon>
        <taxon>Peronosporales</taxon>
        <taxon>Peronosporaceae</taxon>
        <taxon>Peronospora</taxon>
    </lineage>
</organism>
<dbReference type="Proteomes" id="UP001162060">
    <property type="component" value="Unassembled WGS sequence"/>
</dbReference>
<gene>
    <name evidence="2" type="ORF">PM001_LOCUS20124</name>
</gene>
<protein>
    <submittedName>
        <fullName evidence="2">Uncharacterized protein</fullName>
    </submittedName>
</protein>
<proteinExistence type="predicted"/>
<evidence type="ECO:0000256" key="1">
    <source>
        <dbReference type="SAM" id="Phobius"/>
    </source>
</evidence>
<feature type="transmembrane region" description="Helical" evidence="1">
    <location>
        <begin position="12"/>
        <end position="36"/>
    </location>
</feature>
<comment type="caution">
    <text evidence="2">The sequence shown here is derived from an EMBL/GenBank/DDBJ whole genome shotgun (WGS) entry which is preliminary data.</text>
</comment>
<keyword evidence="1" id="KW-1133">Transmembrane helix</keyword>
<evidence type="ECO:0000313" key="3">
    <source>
        <dbReference type="Proteomes" id="UP001162060"/>
    </source>
</evidence>
<accession>A0AAV1UK16</accession>
<keyword evidence="1" id="KW-0472">Membrane</keyword>
<reference evidence="2" key="1">
    <citation type="submission" date="2024-01" db="EMBL/GenBank/DDBJ databases">
        <authorList>
            <person name="Webb A."/>
        </authorList>
    </citation>
    <scope>NUCLEOTIDE SEQUENCE</scope>
    <source>
        <strain evidence="2">Pm1</strain>
    </source>
</reference>
<name>A0AAV1UK16_9STRA</name>
<sequence length="43" mass="4563">MEVATNSTMEVGVSACFLICIGSRVVLVSTSVSTLWPELMTLS</sequence>
<keyword evidence="1" id="KW-0812">Transmembrane</keyword>
<dbReference type="AlphaFoldDB" id="A0AAV1UK16"/>